<feature type="transmembrane region" description="Helical" evidence="8">
    <location>
        <begin position="125"/>
        <end position="146"/>
    </location>
</feature>
<dbReference type="AlphaFoldDB" id="A0A7N2LIS8"/>
<evidence type="ECO:0000256" key="3">
    <source>
        <dbReference type="ARBA" id="ARBA00022448"/>
    </source>
</evidence>
<dbReference type="Pfam" id="PF02535">
    <property type="entry name" value="Zip"/>
    <property type="match status" value="1"/>
</dbReference>
<dbReference type="InterPro" id="IPR003689">
    <property type="entry name" value="ZIP"/>
</dbReference>
<evidence type="ECO:0000313" key="11">
    <source>
        <dbReference type="Proteomes" id="UP000594261"/>
    </source>
</evidence>
<feature type="transmembrane region" description="Helical" evidence="8">
    <location>
        <begin position="54"/>
        <end position="72"/>
    </location>
</feature>
<evidence type="ECO:0000256" key="4">
    <source>
        <dbReference type="ARBA" id="ARBA00022692"/>
    </source>
</evidence>
<dbReference type="NCBIfam" id="TIGR00820">
    <property type="entry name" value="zip"/>
    <property type="match status" value="1"/>
</dbReference>
<dbReference type="GO" id="GO:0005886">
    <property type="term" value="C:plasma membrane"/>
    <property type="evidence" value="ECO:0007669"/>
    <property type="project" value="TreeGrafter"/>
</dbReference>
<reference evidence="10" key="2">
    <citation type="submission" date="2021-01" db="UniProtKB">
        <authorList>
            <consortium name="EnsemblPlants"/>
        </authorList>
    </citation>
    <scope>IDENTIFICATION</scope>
</reference>
<evidence type="ECO:0000256" key="1">
    <source>
        <dbReference type="ARBA" id="ARBA00004141"/>
    </source>
</evidence>
<reference evidence="10 11" key="1">
    <citation type="journal article" date="2016" name="G3 (Bethesda)">
        <title>First Draft Assembly and Annotation of the Genome of a California Endemic Oak Quercus lobata Nee (Fagaceae).</title>
        <authorList>
            <person name="Sork V.L."/>
            <person name="Fitz-Gibbon S.T."/>
            <person name="Puiu D."/>
            <person name="Crepeau M."/>
            <person name="Gugger P.F."/>
            <person name="Sherman R."/>
            <person name="Stevens K."/>
            <person name="Langley C.H."/>
            <person name="Pellegrini M."/>
            <person name="Salzberg S.L."/>
        </authorList>
    </citation>
    <scope>NUCLEOTIDE SEQUENCE [LARGE SCALE GENOMIC DNA]</scope>
    <source>
        <strain evidence="10 11">cv. SW786</strain>
    </source>
</reference>
<sequence>MMINFQVSSFSTYILNLLFLLVLFLPTTYGDCGCTDSGSTQSGNSTALKYKLGAIASILVASAVGVSIPLLGKKIKALKPENDFFFVIKAFAAGVILATGFIHVLPDAFSRLTSPCLNQNPWGNFPFTGFFAMLSSIGTLMVDAYATSYFNRMHLIKQAGADEEKEDEHEGHLHVHTHATHGHAHGSVIPSEGTELTRHRVIAQVLELGIIFHSVIIGVDLGANQNVSTIRPLLVALSFHQFFEGVGLGGCIAQAKFKSKSAAIMSLSFSLTTPLGIAIGIGVASTYKDNSPTALIIEGTFNALAAGILIYMALVDLLAADFMNPRLQKNVKIQLWSNISLLLGAGFMSLIAKWA</sequence>
<comment type="caution">
    <text evidence="8">Lacks conserved residue(s) required for the propagation of feature annotation.</text>
</comment>
<keyword evidence="6 8" id="KW-0406">Ion transport</keyword>
<keyword evidence="3 8" id="KW-0813">Transport</keyword>
<dbReference type="InterPro" id="IPR004698">
    <property type="entry name" value="Zn/Fe_permease_fun/pln"/>
</dbReference>
<dbReference type="PANTHER" id="PTHR11040">
    <property type="entry name" value="ZINC/IRON TRANSPORTER"/>
    <property type="match status" value="1"/>
</dbReference>
<dbReference type="GO" id="GO:0005385">
    <property type="term" value="F:zinc ion transmembrane transporter activity"/>
    <property type="evidence" value="ECO:0007669"/>
    <property type="project" value="InterPro"/>
</dbReference>
<accession>A0A7N2LIS8</accession>
<dbReference type="InParanoid" id="A0A7N2LIS8"/>
<dbReference type="PANTHER" id="PTHR11040:SF181">
    <property type="entry name" value="ZINC TRANSPORTER 1"/>
    <property type="match status" value="1"/>
</dbReference>
<proteinExistence type="inferred from homology"/>
<dbReference type="Proteomes" id="UP000594261">
    <property type="component" value="Chromosome 4"/>
</dbReference>
<comment type="subcellular location">
    <subcellularLocation>
        <location evidence="1 8">Membrane</location>
        <topology evidence="1 8">Multi-pass membrane protein</topology>
    </subcellularLocation>
</comment>
<feature type="transmembrane region" description="Helical" evidence="8">
    <location>
        <begin position="84"/>
        <end position="105"/>
    </location>
</feature>
<evidence type="ECO:0000256" key="7">
    <source>
        <dbReference type="ARBA" id="ARBA00023136"/>
    </source>
</evidence>
<evidence type="ECO:0000256" key="5">
    <source>
        <dbReference type="ARBA" id="ARBA00022989"/>
    </source>
</evidence>
<evidence type="ECO:0000256" key="8">
    <source>
        <dbReference type="RuleBase" id="RU362088"/>
    </source>
</evidence>
<feature type="signal peptide" evidence="9">
    <location>
        <begin position="1"/>
        <end position="30"/>
    </location>
</feature>
<evidence type="ECO:0000256" key="6">
    <source>
        <dbReference type="ARBA" id="ARBA00023065"/>
    </source>
</evidence>
<organism evidence="10 11">
    <name type="scientific">Quercus lobata</name>
    <name type="common">Valley oak</name>
    <dbReference type="NCBI Taxonomy" id="97700"/>
    <lineage>
        <taxon>Eukaryota</taxon>
        <taxon>Viridiplantae</taxon>
        <taxon>Streptophyta</taxon>
        <taxon>Embryophyta</taxon>
        <taxon>Tracheophyta</taxon>
        <taxon>Spermatophyta</taxon>
        <taxon>Magnoliopsida</taxon>
        <taxon>eudicotyledons</taxon>
        <taxon>Gunneridae</taxon>
        <taxon>Pentapetalae</taxon>
        <taxon>rosids</taxon>
        <taxon>fabids</taxon>
        <taxon>Fagales</taxon>
        <taxon>Fagaceae</taxon>
        <taxon>Quercus</taxon>
    </lineage>
</organism>
<evidence type="ECO:0000256" key="2">
    <source>
        <dbReference type="ARBA" id="ARBA00006939"/>
    </source>
</evidence>
<dbReference type="EMBL" id="LRBV02000004">
    <property type="status" value="NOT_ANNOTATED_CDS"/>
    <property type="molecule type" value="Genomic_DNA"/>
</dbReference>
<dbReference type="OMA" id="NSHGHAY"/>
<evidence type="ECO:0000313" key="10">
    <source>
        <dbReference type="EnsemblPlants" id="QL04p093128:mrna"/>
    </source>
</evidence>
<keyword evidence="9" id="KW-0732">Signal</keyword>
<protein>
    <submittedName>
        <fullName evidence="10">Uncharacterized protein</fullName>
    </submittedName>
</protein>
<feature type="chain" id="PRO_5029572265" evidence="9">
    <location>
        <begin position="31"/>
        <end position="355"/>
    </location>
</feature>
<feature type="transmembrane region" description="Helical" evidence="8">
    <location>
        <begin position="262"/>
        <end position="283"/>
    </location>
</feature>
<keyword evidence="5 8" id="KW-1133">Transmembrane helix</keyword>
<feature type="transmembrane region" description="Helical" evidence="8">
    <location>
        <begin position="335"/>
        <end position="354"/>
    </location>
</feature>
<name>A0A7N2LIS8_QUELO</name>
<evidence type="ECO:0000256" key="9">
    <source>
        <dbReference type="SAM" id="SignalP"/>
    </source>
</evidence>
<comment type="similarity">
    <text evidence="2 8">Belongs to the ZIP transporter (TC 2.A.5) family.</text>
</comment>
<keyword evidence="7 8" id="KW-0472">Membrane</keyword>
<dbReference type="EnsemblPlants" id="QL04p093128:mrna">
    <property type="protein sequence ID" value="QL04p093128:mrna"/>
    <property type="gene ID" value="QL04p093128"/>
</dbReference>
<feature type="transmembrane region" description="Helical" evidence="8">
    <location>
        <begin position="303"/>
        <end position="323"/>
    </location>
</feature>
<dbReference type="FunCoup" id="A0A7N2LIS8">
    <property type="interactions" value="2268"/>
</dbReference>
<keyword evidence="11" id="KW-1185">Reference proteome</keyword>
<keyword evidence="4 8" id="KW-0812">Transmembrane</keyword>
<dbReference type="Gramene" id="QL04p093128:mrna">
    <property type="protein sequence ID" value="QL04p093128:mrna"/>
    <property type="gene ID" value="QL04p093128"/>
</dbReference>